<gene>
    <name evidence="1" type="ORF">SAMN05421760_106224</name>
</gene>
<evidence type="ECO:0000313" key="1">
    <source>
        <dbReference type="EMBL" id="SIS87708.1"/>
    </source>
</evidence>
<proteinExistence type="predicted"/>
<evidence type="ECO:0000313" key="2">
    <source>
        <dbReference type="Proteomes" id="UP000185999"/>
    </source>
</evidence>
<sequence>MPHSLSDYRDTLLALLPRGDAWSTDADSALGQLMSGVGEEFARIEQRANDLLTEAAPSQTFELLDEWQQMYGLPDTCSGEQVFQQRRIALVQKYQLMGGQSREFLLGIAAVLGYEIAITEYQHRGFGADFGTNYAGHDWNNVVQINALLINYQERSHGQPHGETYRTWGNAGLECVFNRLIHAHRHIIYNYQETLD</sequence>
<name>A0A1N7MNY3_9GAMM</name>
<reference evidence="2" key="1">
    <citation type="submission" date="2017-01" db="EMBL/GenBank/DDBJ databases">
        <authorList>
            <person name="Varghese N."/>
            <person name="Submissions S."/>
        </authorList>
    </citation>
    <scope>NUCLEOTIDE SEQUENCE [LARGE SCALE GENOMIC DNA]</scope>
    <source>
        <strain evidence="2">DSM 22306</strain>
    </source>
</reference>
<protein>
    <submittedName>
        <fullName evidence="1">Uncharacterized protein YmfQ in lambdoid prophage, DUF2313 family</fullName>
    </submittedName>
</protein>
<dbReference type="STRING" id="619304.SAMN05421760_106224"/>
<dbReference type="InterPro" id="IPR018755">
    <property type="entry name" value="Phage_Mu_Gp48"/>
</dbReference>
<organism evidence="1 2">
    <name type="scientific">Neptunomonas antarctica</name>
    <dbReference type="NCBI Taxonomy" id="619304"/>
    <lineage>
        <taxon>Bacteria</taxon>
        <taxon>Pseudomonadati</taxon>
        <taxon>Pseudomonadota</taxon>
        <taxon>Gammaproteobacteria</taxon>
        <taxon>Oceanospirillales</taxon>
        <taxon>Oceanospirillaceae</taxon>
        <taxon>Neptunomonas</taxon>
    </lineage>
</organism>
<keyword evidence="2" id="KW-1185">Reference proteome</keyword>
<dbReference type="OrthoDB" id="6592844at2"/>
<dbReference type="Pfam" id="PF10076">
    <property type="entry name" value="Phage_Mu_Gp48"/>
    <property type="match status" value="1"/>
</dbReference>
<dbReference type="Proteomes" id="UP000185999">
    <property type="component" value="Unassembled WGS sequence"/>
</dbReference>
<dbReference type="AlphaFoldDB" id="A0A1N7MNY3"/>
<accession>A0A1N7MNY3</accession>
<dbReference type="EMBL" id="FTOE01000006">
    <property type="protein sequence ID" value="SIS87708.1"/>
    <property type="molecule type" value="Genomic_DNA"/>
</dbReference>